<feature type="region of interest" description="Disordered" evidence="1">
    <location>
        <begin position="1"/>
        <end position="31"/>
    </location>
</feature>
<dbReference type="EMBL" id="LAZR01020330">
    <property type="protein sequence ID" value="KKL89276.1"/>
    <property type="molecule type" value="Genomic_DNA"/>
</dbReference>
<accession>A0A0F9GFI0</accession>
<dbReference type="AlphaFoldDB" id="A0A0F9GFI0"/>
<proteinExistence type="predicted"/>
<feature type="compositionally biased region" description="Polar residues" evidence="1">
    <location>
        <begin position="54"/>
        <end position="66"/>
    </location>
</feature>
<evidence type="ECO:0000313" key="2">
    <source>
        <dbReference type="EMBL" id="KKL89276.1"/>
    </source>
</evidence>
<sequence>MLTESFQVIPTPSSPQRQLVHDRRGRQGSSLSLPLEVTVEADYITLLHLSPQSRPSHINTIGTTNTERLDTSNMIERKEERISKFTVHTAGGSHVPAQGPAFHGSPFSTPLIVSIPKVVFP</sequence>
<feature type="region of interest" description="Disordered" evidence="1">
    <location>
        <begin position="54"/>
        <end position="73"/>
    </location>
</feature>
<protein>
    <submittedName>
        <fullName evidence="2">Uncharacterized protein</fullName>
    </submittedName>
</protein>
<reference evidence="2" key="1">
    <citation type="journal article" date="2015" name="Nature">
        <title>Complex archaea that bridge the gap between prokaryotes and eukaryotes.</title>
        <authorList>
            <person name="Spang A."/>
            <person name="Saw J.H."/>
            <person name="Jorgensen S.L."/>
            <person name="Zaremba-Niedzwiedzka K."/>
            <person name="Martijn J."/>
            <person name="Lind A.E."/>
            <person name="van Eijk R."/>
            <person name="Schleper C."/>
            <person name="Guy L."/>
            <person name="Ettema T.J."/>
        </authorList>
    </citation>
    <scope>NUCLEOTIDE SEQUENCE</scope>
</reference>
<name>A0A0F9GFI0_9ZZZZ</name>
<organism evidence="2">
    <name type="scientific">marine sediment metagenome</name>
    <dbReference type="NCBI Taxonomy" id="412755"/>
    <lineage>
        <taxon>unclassified sequences</taxon>
        <taxon>metagenomes</taxon>
        <taxon>ecological metagenomes</taxon>
    </lineage>
</organism>
<gene>
    <name evidence="2" type="ORF">LCGC14_1916350</name>
</gene>
<evidence type="ECO:0000256" key="1">
    <source>
        <dbReference type="SAM" id="MobiDB-lite"/>
    </source>
</evidence>
<comment type="caution">
    <text evidence="2">The sequence shown here is derived from an EMBL/GenBank/DDBJ whole genome shotgun (WGS) entry which is preliminary data.</text>
</comment>
<feature type="compositionally biased region" description="Polar residues" evidence="1">
    <location>
        <begin position="1"/>
        <end position="17"/>
    </location>
</feature>